<dbReference type="GO" id="GO:0004609">
    <property type="term" value="F:phosphatidylserine decarboxylase activity"/>
    <property type="evidence" value="ECO:0007669"/>
    <property type="project" value="InterPro"/>
</dbReference>
<evidence type="ECO:0000313" key="5">
    <source>
        <dbReference type="EMBL" id="RKR80953.1"/>
    </source>
</evidence>
<dbReference type="Proteomes" id="UP000268007">
    <property type="component" value="Unassembled WGS sequence"/>
</dbReference>
<proteinExistence type="predicted"/>
<evidence type="ECO:0000256" key="1">
    <source>
        <dbReference type="ARBA" id="ARBA00022793"/>
    </source>
</evidence>
<accession>A0A495IWR8</accession>
<dbReference type="InterPro" id="IPR003817">
    <property type="entry name" value="PS_Dcarbxylase"/>
</dbReference>
<keyword evidence="6" id="KW-1185">Reference proteome</keyword>
<evidence type="ECO:0000313" key="6">
    <source>
        <dbReference type="Proteomes" id="UP000268007"/>
    </source>
</evidence>
<name>A0A495IWR8_9SPHI</name>
<dbReference type="Pfam" id="PF02666">
    <property type="entry name" value="PS_Dcarbxylase"/>
    <property type="match status" value="1"/>
</dbReference>
<keyword evidence="4" id="KW-0670">Pyruvate</keyword>
<sequence>MPVYVYDRQSKKTIEEHAIKLGGLMFLYKTLTGKLLTNLVLKRRFISKSYGRVMDGKRSLKQIPKFIEHYKLDVNEIKRPLSSFKSFNDFFIRELKPEARPIDMVAEHLISAADSRLMIWDLSKAEQLPVKGYWYKLNDLVKDKALEQEYAGGWCYMYRLAPQDFHRYGYIDNGKQEQVRKIKGILHSVNRIALAETKSVMAKNYRELTVLHTENFGKVIHIEVGALFVGKIVQRYNSAYTFKRGEEKGWFEFGGSTVIQLFKKDAIVPDADIIEQSIKGIETLVKIGEKVGLKA</sequence>
<dbReference type="PANTHER" id="PTHR10067">
    <property type="entry name" value="PHOSPHATIDYLSERINE DECARBOXYLASE"/>
    <property type="match status" value="1"/>
</dbReference>
<keyword evidence="2" id="KW-0865">Zymogen</keyword>
<dbReference type="GO" id="GO:0008654">
    <property type="term" value="P:phospholipid biosynthetic process"/>
    <property type="evidence" value="ECO:0007669"/>
    <property type="project" value="InterPro"/>
</dbReference>
<protein>
    <submittedName>
        <fullName evidence="5">Phosphatidylserine decarboxylase</fullName>
    </submittedName>
</protein>
<dbReference type="RefSeq" id="WP_121196761.1">
    <property type="nucleotide sequence ID" value="NZ_RBKU01000001.1"/>
</dbReference>
<reference evidence="5 6" key="1">
    <citation type="submission" date="2018-10" db="EMBL/GenBank/DDBJ databases">
        <title>Genomic Encyclopedia of Archaeal and Bacterial Type Strains, Phase II (KMG-II): from individual species to whole genera.</title>
        <authorList>
            <person name="Goeker M."/>
        </authorList>
    </citation>
    <scope>NUCLEOTIDE SEQUENCE [LARGE SCALE GENOMIC DNA]</scope>
    <source>
        <strain evidence="5 6">DSM 18602</strain>
    </source>
</reference>
<dbReference type="OrthoDB" id="9802030at2"/>
<keyword evidence="3" id="KW-0456">Lyase</keyword>
<dbReference type="AlphaFoldDB" id="A0A495IWR8"/>
<evidence type="ECO:0000256" key="4">
    <source>
        <dbReference type="ARBA" id="ARBA00023317"/>
    </source>
</evidence>
<evidence type="ECO:0000256" key="2">
    <source>
        <dbReference type="ARBA" id="ARBA00023145"/>
    </source>
</evidence>
<dbReference type="EMBL" id="RBKU01000001">
    <property type="protein sequence ID" value="RKR80953.1"/>
    <property type="molecule type" value="Genomic_DNA"/>
</dbReference>
<comment type="caution">
    <text evidence="5">The sequence shown here is derived from an EMBL/GenBank/DDBJ whole genome shotgun (WGS) entry which is preliminary data.</text>
</comment>
<keyword evidence="1" id="KW-0210">Decarboxylase</keyword>
<dbReference type="PANTHER" id="PTHR10067:SF17">
    <property type="entry name" value="PHOSPHATIDYLSERINE DECARBOXYLASE PROENZYME 2"/>
    <property type="match status" value="1"/>
</dbReference>
<organism evidence="5 6">
    <name type="scientific">Mucilaginibacter gracilis</name>
    <dbReference type="NCBI Taxonomy" id="423350"/>
    <lineage>
        <taxon>Bacteria</taxon>
        <taxon>Pseudomonadati</taxon>
        <taxon>Bacteroidota</taxon>
        <taxon>Sphingobacteriia</taxon>
        <taxon>Sphingobacteriales</taxon>
        <taxon>Sphingobacteriaceae</taxon>
        <taxon>Mucilaginibacter</taxon>
    </lineage>
</organism>
<evidence type="ECO:0000256" key="3">
    <source>
        <dbReference type="ARBA" id="ARBA00023239"/>
    </source>
</evidence>
<gene>
    <name evidence="5" type="ORF">BDD43_1091</name>
</gene>